<dbReference type="AlphaFoldDB" id="A0A0C9Z3G3"/>
<dbReference type="HOGENOM" id="CLU_3107294_0_0_1"/>
<organism evidence="1 2">
    <name type="scientific">Pisolithus microcarpus 441</name>
    <dbReference type="NCBI Taxonomy" id="765257"/>
    <lineage>
        <taxon>Eukaryota</taxon>
        <taxon>Fungi</taxon>
        <taxon>Dikarya</taxon>
        <taxon>Basidiomycota</taxon>
        <taxon>Agaricomycotina</taxon>
        <taxon>Agaricomycetes</taxon>
        <taxon>Agaricomycetidae</taxon>
        <taxon>Boletales</taxon>
        <taxon>Sclerodermatineae</taxon>
        <taxon>Pisolithaceae</taxon>
        <taxon>Pisolithus</taxon>
    </lineage>
</organism>
<dbReference type="Proteomes" id="UP000054018">
    <property type="component" value="Unassembled WGS sequence"/>
</dbReference>
<name>A0A0C9Z3G3_9AGAM</name>
<gene>
    <name evidence="1" type="ORF">PISMIDRAFT_679062</name>
</gene>
<protein>
    <submittedName>
        <fullName evidence="1">Uncharacterized protein</fullName>
    </submittedName>
</protein>
<evidence type="ECO:0000313" key="1">
    <source>
        <dbReference type="EMBL" id="KIK23621.1"/>
    </source>
</evidence>
<reference evidence="1 2" key="1">
    <citation type="submission" date="2014-04" db="EMBL/GenBank/DDBJ databases">
        <authorList>
            <consortium name="DOE Joint Genome Institute"/>
            <person name="Kuo A."/>
            <person name="Kohler A."/>
            <person name="Costa M.D."/>
            <person name="Nagy L.G."/>
            <person name="Floudas D."/>
            <person name="Copeland A."/>
            <person name="Barry K.W."/>
            <person name="Cichocki N."/>
            <person name="Veneault-Fourrey C."/>
            <person name="LaButti K."/>
            <person name="Lindquist E.A."/>
            <person name="Lipzen A."/>
            <person name="Lundell T."/>
            <person name="Morin E."/>
            <person name="Murat C."/>
            <person name="Sun H."/>
            <person name="Tunlid A."/>
            <person name="Henrissat B."/>
            <person name="Grigoriev I.V."/>
            <person name="Hibbett D.S."/>
            <person name="Martin F."/>
            <person name="Nordberg H.P."/>
            <person name="Cantor M.N."/>
            <person name="Hua S.X."/>
        </authorList>
    </citation>
    <scope>NUCLEOTIDE SEQUENCE [LARGE SCALE GENOMIC DNA]</scope>
    <source>
        <strain evidence="1 2">441</strain>
    </source>
</reference>
<sequence length="51" mass="5996">MWVRYIPSLTSTAYPQLCTRAENRADIKTLEMKKRDMNGVLARENTTNDEY</sequence>
<evidence type="ECO:0000313" key="2">
    <source>
        <dbReference type="Proteomes" id="UP000054018"/>
    </source>
</evidence>
<accession>A0A0C9Z3G3</accession>
<proteinExistence type="predicted"/>
<keyword evidence="2" id="KW-1185">Reference proteome</keyword>
<reference evidence="2" key="2">
    <citation type="submission" date="2015-01" db="EMBL/GenBank/DDBJ databases">
        <title>Evolutionary Origins and Diversification of the Mycorrhizal Mutualists.</title>
        <authorList>
            <consortium name="DOE Joint Genome Institute"/>
            <consortium name="Mycorrhizal Genomics Consortium"/>
            <person name="Kohler A."/>
            <person name="Kuo A."/>
            <person name="Nagy L.G."/>
            <person name="Floudas D."/>
            <person name="Copeland A."/>
            <person name="Barry K.W."/>
            <person name="Cichocki N."/>
            <person name="Veneault-Fourrey C."/>
            <person name="LaButti K."/>
            <person name="Lindquist E.A."/>
            <person name="Lipzen A."/>
            <person name="Lundell T."/>
            <person name="Morin E."/>
            <person name="Murat C."/>
            <person name="Riley R."/>
            <person name="Ohm R."/>
            <person name="Sun H."/>
            <person name="Tunlid A."/>
            <person name="Henrissat B."/>
            <person name="Grigoriev I.V."/>
            <person name="Hibbett D.S."/>
            <person name="Martin F."/>
        </authorList>
    </citation>
    <scope>NUCLEOTIDE SEQUENCE [LARGE SCALE GENOMIC DNA]</scope>
    <source>
        <strain evidence="2">441</strain>
    </source>
</reference>
<dbReference type="EMBL" id="KN833724">
    <property type="protein sequence ID" value="KIK23621.1"/>
    <property type="molecule type" value="Genomic_DNA"/>
</dbReference>